<protein>
    <submittedName>
        <fullName evidence="1">Uncharacterized protein</fullName>
    </submittedName>
</protein>
<name>A0A1F5X2I2_9BACT</name>
<evidence type="ECO:0000313" key="2">
    <source>
        <dbReference type="Proteomes" id="UP000178299"/>
    </source>
</evidence>
<evidence type="ECO:0000313" key="1">
    <source>
        <dbReference type="EMBL" id="OGF81771.1"/>
    </source>
</evidence>
<dbReference type="EMBL" id="MFHS01000008">
    <property type="protein sequence ID" value="OGF81771.1"/>
    <property type="molecule type" value="Genomic_DNA"/>
</dbReference>
<accession>A0A1F5X2I2</accession>
<sequence>MEAVKLTLILTFTLFMASCLRLAQLNNDFNEARNLFEYLDERLLDNDGVILVGGKINFFVIRSTSEPKINIYPTFWGSVFSLGEEATIQFAISRSTVEKRSAKCKISRDYSVSCSVAKNIELLPREAVAKLFDLLKNAKNGGVVLKRPGVII</sequence>
<reference evidence="1 2" key="1">
    <citation type="journal article" date="2016" name="Nat. Commun.">
        <title>Thousands of microbial genomes shed light on interconnected biogeochemical processes in an aquifer system.</title>
        <authorList>
            <person name="Anantharaman K."/>
            <person name="Brown C.T."/>
            <person name="Hug L.A."/>
            <person name="Sharon I."/>
            <person name="Castelle C.J."/>
            <person name="Probst A.J."/>
            <person name="Thomas B.C."/>
            <person name="Singh A."/>
            <person name="Wilkins M.J."/>
            <person name="Karaoz U."/>
            <person name="Brodie E.L."/>
            <person name="Williams K.H."/>
            <person name="Hubbard S.S."/>
            <person name="Banfield J.F."/>
        </authorList>
    </citation>
    <scope>NUCLEOTIDE SEQUENCE [LARGE SCALE GENOMIC DNA]</scope>
</reference>
<organism evidence="1 2">
    <name type="scientific">Candidatus Giovannonibacteria bacterium RIFCSPHIGHO2_12_44_12</name>
    <dbReference type="NCBI Taxonomy" id="1798340"/>
    <lineage>
        <taxon>Bacteria</taxon>
        <taxon>Candidatus Giovannoniibacteriota</taxon>
    </lineage>
</organism>
<dbReference type="Proteomes" id="UP000178299">
    <property type="component" value="Unassembled WGS sequence"/>
</dbReference>
<dbReference type="AlphaFoldDB" id="A0A1F5X2I2"/>
<gene>
    <name evidence="1" type="ORF">A2W48_00125</name>
</gene>
<dbReference type="PROSITE" id="PS51257">
    <property type="entry name" value="PROKAR_LIPOPROTEIN"/>
    <property type="match status" value="1"/>
</dbReference>
<comment type="caution">
    <text evidence="1">The sequence shown here is derived from an EMBL/GenBank/DDBJ whole genome shotgun (WGS) entry which is preliminary data.</text>
</comment>
<proteinExistence type="predicted"/>